<dbReference type="Proteomes" id="UP000887574">
    <property type="component" value="Unplaced"/>
</dbReference>
<evidence type="ECO:0000259" key="5">
    <source>
        <dbReference type="SMART" id="SM00013"/>
    </source>
</evidence>
<dbReference type="InterPro" id="IPR026906">
    <property type="entry name" value="LRR_5"/>
</dbReference>
<keyword evidence="3" id="KW-0677">Repeat</keyword>
<dbReference type="SMART" id="SM00013">
    <property type="entry name" value="LRRNT"/>
    <property type="match status" value="1"/>
</dbReference>
<dbReference type="InterPro" id="IPR000372">
    <property type="entry name" value="LRRNT"/>
</dbReference>
<evidence type="ECO:0000313" key="7">
    <source>
        <dbReference type="WBParaSite" id="jg15844"/>
    </source>
</evidence>
<feature type="region of interest" description="Disordered" evidence="4">
    <location>
        <begin position="314"/>
        <end position="334"/>
    </location>
</feature>
<accession>A0A915D5P7</accession>
<dbReference type="SUPFAM" id="SSF52058">
    <property type="entry name" value="L domain-like"/>
    <property type="match status" value="1"/>
</dbReference>
<protein>
    <submittedName>
        <fullName evidence="7">LRRNT domain-containing protein</fullName>
    </submittedName>
</protein>
<keyword evidence="1" id="KW-0433">Leucine-rich repeat</keyword>
<dbReference type="PANTHER" id="PTHR45712">
    <property type="entry name" value="AGAP008170-PA"/>
    <property type="match status" value="1"/>
</dbReference>
<evidence type="ECO:0000313" key="6">
    <source>
        <dbReference type="Proteomes" id="UP000887574"/>
    </source>
</evidence>
<evidence type="ECO:0000256" key="1">
    <source>
        <dbReference type="ARBA" id="ARBA00022614"/>
    </source>
</evidence>
<sequence>MVVKSEEEEDCPKECTCNPTNELECSHLELSRIPPSWPAHYRKIVLKNCSINTIEKNAFRRFQHLQQVHLENCSDLDVIDKFAFKGLQKLRLISIVHNPKLKELYKASFSGIGNQHSLIIHIKHNAIERIRAHTFKNANNLRELIVEDKCFEVESLAFASISKVDFLTVKGACVIEEKAFQNTSRVHNLSILDSSLDIKPKTFAELNHVNQIQLRDNRIGQIEVEAFAGLFTVGTAHLQSNQIGRILRESLPMLKTWVHWSYPTTHCEMRWIQFYEDQALLAENYCGREEAFKALTYYKPLGCPPLQTHIQEDYYQSPPTTSSSHVPPAPPNLL</sequence>
<dbReference type="AlphaFoldDB" id="A0A915D5P7"/>
<keyword evidence="2" id="KW-0732">Signal</keyword>
<evidence type="ECO:0000256" key="3">
    <source>
        <dbReference type="ARBA" id="ARBA00022737"/>
    </source>
</evidence>
<feature type="domain" description="LRRNT" evidence="5">
    <location>
        <begin position="10"/>
        <end position="43"/>
    </location>
</feature>
<dbReference type="WBParaSite" id="jg15844">
    <property type="protein sequence ID" value="jg15844"/>
    <property type="gene ID" value="jg15844"/>
</dbReference>
<dbReference type="InterPro" id="IPR032675">
    <property type="entry name" value="LRR_dom_sf"/>
</dbReference>
<evidence type="ECO:0000256" key="2">
    <source>
        <dbReference type="ARBA" id="ARBA00022729"/>
    </source>
</evidence>
<dbReference type="Pfam" id="PF13306">
    <property type="entry name" value="LRR_5"/>
    <property type="match status" value="2"/>
</dbReference>
<name>A0A915D5P7_9BILA</name>
<keyword evidence="6" id="KW-1185">Reference proteome</keyword>
<feature type="compositionally biased region" description="Low complexity" evidence="4">
    <location>
        <begin position="317"/>
        <end position="326"/>
    </location>
</feature>
<proteinExistence type="predicted"/>
<dbReference type="Gene3D" id="3.80.10.10">
    <property type="entry name" value="Ribonuclease Inhibitor"/>
    <property type="match status" value="1"/>
</dbReference>
<dbReference type="InterPro" id="IPR050333">
    <property type="entry name" value="SLRP"/>
</dbReference>
<evidence type="ECO:0000256" key="4">
    <source>
        <dbReference type="SAM" id="MobiDB-lite"/>
    </source>
</evidence>
<dbReference type="PANTHER" id="PTHR45712:SF22">
    <property type="entry name" value="INSULIN-LIKE GROWTH FACTOR-BINDING PROTEIN COMPLEX ACID LABILE SUBUNIT"/>
    <property type="match status" value="1"/>
</dbReference>
<reference evidence="7" key="1">
    <citation type="submission" date="2022-11" db="UniProtKB">
        <authorList>
            <consortium name="WormBaseParasite"/>
        </authorList>
    </citation>
    <scope>IDENTIFICATION</scope>
</reference>
<organism evidence="6 7">
    <name type="scientific">Ditylenchus dipsaci</name>
    <dbReference type="NCBI Taxonomy" id="166011"/>
    <lineage>
        <taxon>Eukaryota</taxon>
        <taxon>Metazoa</taxon>
        <taxon>Ecdysozoa</taxon>
        <taxon>Nematoda</taxon>
        <taxon>Chromadorea</taxon>
        <taxon>Rhabditida</taxon>
        <taxon>Tylenchina</taxon>
        <taxon>Tylenchomorpha</taxon>
        <taxon>Sphaerularioidea</taxon>
        <taxon>Anguinidae</taxon>
        <taxon>Anguininae</taxon>
        <taxon>Ditylenchus</taxon>
    </lineage>
</organism>